<protein>
    <recommendedName>
        <fullName evidence="1">Transcobalamin-like C-terminal domain-containing protein</fullName>
    </recommendedName>
</protein>
<organism evidence="2 3">
    <name type="scientific">Candidatus Gottesmanbacteria bacterium RIFCSPLOWO2_01_FULL_39_12b</name>
    <dbReference type="NCBI Taxonomy" id="1798388"/>
    <lineage>
        <taxon>Bacteria</taxon>
        <taxon>Candidatus Gottesmaniibacteriota</taxon>
    </lineage>
</organism>
<comment type="caution">
    <text evidence="2">The sequence shown here is derived from an EMBL/GenBank/DDBJ whole genome shotgun (WGS) entry which is preliminary data.</text>
</comment>
<feature type="domain" description="Transcobalamin-like C-terminal" evidence="1">
    <location>
        <begin position="93"/>
        <end position="151"/>
    </location>
</feature>
<reference evidence="2 3" key="1">
    <citation type="journal article" date="2016" name="Nat. Commun.">
        <title>Thousands of microbial genomes shed light on interconnected biogeochemical processes in an aquifer system.</title>
        <authorList>
            <person name="Anantharaman K."/>
            <person name="Brown C.T."/>
            <person name="Hug L.A."/>
            <person name="Sharon I."/>
            <person name="Castelle C.J."/>
            <person name="Probst A.J."/>
            <person name="Thomas B.C."/>
            <person name="Singh A."/>
            <person name="Wilkins M.J."/>
            <person name="Karaoz U."/>
            <person name="Brodie E.L."/>
            <person name="Williams K.H."/>
            <person name="Hubbard S.S."/>
            <person name="Banfield J.F."/>
        </authorList>
    </citation>
    <scope>NUCLEOTIDE SEQUENCE [LARGE SCALE GENOMIC DNA]</scope>
</reference>
<evidence type="ECO:0000313" key="3">
    <source>
        <dbReference type="Proteomes" id="UP000176609"/>
    </source>
</evidence>
<evidence type="ECO:0000259" key="1">
    <source>
        <dbReference type="Pfam" id="PF14478"/>
    </source>
</evidence>
<dbReference type="Proteomes" id="UP000176609">
    <property type="component" value="Unassembled WGS sequence"/>
</dbReference>
<evidence type="ECO:0000313" key="2">
    <source>
        <dbReference type="EMBL" id="OGG25738.1"/>
    </source>
</evidence>
<gene>
    <name evidence="2" type="ORF">A2960_05310</name>
</gene>
<dbReference type="AlphaFoldDB" id="A0A1F6AM32"/>
<dbReference type="EMBL" id="MFJR01000015">
    <property type="protein sequence ID" value="OGG25738.1"/>
    <property type="molecule type" value="Genomic_DNA"/>
</dbReference>
<proteinExistence type="predicted"/>
<accession>A0A1F6AM32</accession>
<sequence>MKKSTIILVTILILTTLLVVIGQMFIRGRTDLNLSNLLPRVSNKIPETESLSSGVKTGPNVEVTVDFAEGTKLTKKINARTPYDALLQVVEDKGLKVEKKEYKFGSLVTKVGNKENNKDLSWTYFVNGKPGLIAADRYLLSPDDKVGWQYAKF</sequence>
<dbReference type="Pfam" id="PF14478">
    <property type="entry name" value="DUF4430"/>
    <property type="match status" value="1"/>
</dbReference>
<dbReference type="Gene3D" id="2.170.130.30">
    <property type="match status" value="1"/>
</dbReference>
<dbReference type="InterPro" id="IPR027954">
    <property type="entry name" value="Transcobalamin-like_C"/>
</dbReference>
<name>A0A1F6AM32_9BACT</name>